<protein>
    <recommendedName>
        <fullName evidence="3">TTL domain-containing protein</fullName>
    </recommendedName>
</protein>
<dbReference type="GO" id="GO:0070737">
    <property type="term" value="F:protein-glycine ligase activity, elongating"/>
    <property type="evidence" value="ECO:0007669"/>
    <property type="project" value="TreeGrafter"/>
</dbReference>
<comment type="caution">
    <text evidence="1">The sequence shown here is derived from an EMBL/GenBank/DDBJ whole genome shotgun (WGS) entry which is preliminary data.</text>
</comment>
<dbReference type="EMBL" id="NIVC01002862">
    <property type="protein sequence ID" value="PAA54782.1"/>
    <property type="molecule type" value="Genomic_DNA"/>
</dbReference>
<dbReference type="InterPro" id="IPR004344">
    <property type="entry name" value="TTL/TTLL_fam"/>
</dbReference>
<dbReference type="InterPro" id="IPR027752">
    <property type="entry name" value="TTLL10"/>
</dbReference>
<organism evidence="1 2">
    <name type="scientific">Macrostomum lignano</name>
    <dbReference type="NCBI Taxonomy" id="282301"/>
    <lineage>
        <taxon>Eukaryota</taxon>
        <taxon>Metazoa</taxon>
        <taxon>Spiralia</taxon>
        <taxon>Lophotrochozoa</taxon>
        <taxon>Platyhelminthes</taxon>
        <taxon>Rhabditophora</taxon>
        <taxon>Macrostomorpha</taxon>
        <taxon>Macrostomida</taxon>
        <taxon>Macrostomidae</taxon>
        <taxon>Macrostomum</taxon>
    </lineage>
</organism>
<reference evidence="1 2" key="1">
    <citation type="submission" date="2017-06" db="EMBL/GenBank/DDBJ databases">
        <title>A platform for efficient transgenesis in Macrostomum lignano, a flatworm model organism for stem cell research.</title>
        <authorList>
            <person name="Berezikov E."/>
        </authorList>
    </citation>
    <scope>NUCLEOTIDE SEQUENCE [LARGE SCALE GENOMIC DNA]</scope>
    <source>
        <strain evidence="1">DV1</strain>
        <tissue evidence="1">Whole organism</tissue>
    </source>
</reference>
<feature type="non-terminal residue" evidence="1">
    <location>
        <position position="1"/>
    </location>
</feature>
<evidence type="ECO:0008006" key="3">
    <source>
        <dbReference type="Google" id="ProtNLM"/>
    </source>
</evidence>
<accession>A0A267E280</accession>
<evidence type="ECO:0000313" key="2">
    <source>
        <dbReference type="Proteomes" id="UP000215902"/>
    </source>
</evidence>
<sequence>HRLILHSQRYSKFTVIIIAHLPIMSDKKASIPIGDKNNSSSSTQLVGNSSTSESSLEEAATISSSPPILSTPYPLEDKSAIFKKMYAHSIGYSIQAANMDSVKLRTSAARLQRTIVSLGFTKVDESMADCIVPEESKLNWALLTSKGTDPPSGPSYMIMKPFVSRMYSMCSKWQLVQSLRIADQRMQQHHQSFLTGSGNLFSPQEFIPNTINLNSPNLENDLASQPGVYLAKPARGSMGEHMQLVRIRSNRVQEDLLSFLLSSEFTHMHRSQVILQQYIERPLLIDKRKFDMRVYMLVVNPKRGSGTGDRPKQSGYFAFHHPGFIRLCSEPYDPEHADIAVHLTNQSIQAKKVDTFRRLKEVTTWYPDELNDYLNKRRRTNCKDWAKDVLYPKVGAILGYIAAVYRTHMDDRNCRTSTFRILGVDLLVDEKLRLYLLEFNELPAWGLQTSVLVSIKPNLWLEAISLVSEVAVRYKAYLPIDDEHLVTRQNFRLAYTSEDVNFARRNIAALY</sequence>
<dbReference type="PANTHER" id="PTHR46810:SF1">
    <property type="entry name" value="INACTIVE POLYGLYCYLASE TTLL10"/>
    <property type="match status" value="1"/>
</dbReference>
<name>A0A267E280_9PLAT</name>
<gene>
    <name evidence="1" type="ORF">BOX15_Mlig027127g2</name>
</gene>
<dbReference type="STRING" id="282301.A0A267E280"/>
<dbReference type="Proteomes" id="UP000215902">
    <property type="component" value="Unassembled WGS sequence"/>
</dbReference>
<proteinExistence type="predicted"/>
<dbReference type="PANTHER" id="PTHR46810">
    <property type="entry name" value="INACTIVE POLYGLYCYLASE TTLL10"/>
    <property type="match status" value="1"/>
</dbReference>
<dbReference type="Gene3D" id="3.30.470.20">
    <property type="entry name" value="ATP-grasp fold, B domain"/>
    <property type="match status" value="1"/>
</dbReference>
<evidence type="ECO:0000313" key="1">
    <source>
        <dbReference type="EMBL" id="PAA54782.1"/>
    </source>
</evidence>
<dbReference type="SUPFAM" id="SSF56059">
    <property type="entry name" value="Glutathione synthetase ATP-binding domain-like"/>
    <property type="match status" value="1"/>
</dbReference>
<keyword evidence="2" id="KW-1185">Reference proteome</keyword>
<dbReference type="OrthoDB" id="18862at2759"/>
<dbReference type="AlphaFoldDB" id="A0A267E280"/>
<dbReference type="PROSITE" id="PS51221">
    <property type="entry name" value="TTL"/>
    <property type="match status" value="1"/>
</dbReference>
<dbReference type="Pfam" id="PF03133">
    <property type="entry name" value="TTL"/>
    <property type="match status" value="1"/>
</dbReference>